<feature type="chain" id="PRO_5002246074" evidence="2">
    <location>
        <begin position="24"/>
        <end position="58"/>
    </location>
</feature>
<sequence length="58" mass="6509">MPWYTRAGRQVGFVVYALLRAYGALLESPELAMTSDTPCGRLSREGRDIDQSRIMTDS</sequence>
<evidence type="ECO:0000313" key="4">
    <source>
        <dbReference type="Proteomes" id="UP000054270"/>
    </source>
</evidence>
<feature type="region of interest" description="Disordered" evidence="1">
    <location>
        <begin position="34"/>
        <end position="58"/>
    </location>
</feature>
<dbReference type="AlphaFoldDB" id="A0A0D2L4S9"/>
<organism evidence="3 4">
    <name type="scientific">Hypholoma sublateritium (strain FD-334 SS-4)</name>
    <dbReference type="NCBI Taxonomy" id="945553"/>
    <lineage>
        <taxon>Eukaryota</taxon>
        <taxon>Fungi</taxon>
        <taxon>Dikarya</taxon>
        <taxon>Basidiomycota</taxon>
        <taxon>Agaricomycotina</taxon>
        <taxon>Agaricomycetes</taxon>
        <taxon>Agaricomycetidae</taxon>
        <taxon>Agaricales</taxon>
        <taxon>Agaricineae</taxon>
        <taxon>Strophariaceae</taxon>
        <taxon>Hypholoma</taxon>
    </lineage>
</organism>
<dbReference type="EMBL" id="KN817554">
    <property type="protein sequence ID" value="KJA21867.1"/>
    <property type="molecule type" value="Genomic_DNA"/>
</dbReference>
<keyword evidence="4" id="KW-1185">Reference proteome</keyword>
<evidence type="ECO:0000256" key="2">
    <source>
        <dbReference type="SAM" id="SignalP"/>
    </source>
</evidence>
<feature type="signal peptide" evidence="2">
    <location>
        <begin position="1"/>
        <end position="23"/>
    </location>
</feature>
<evidence type="ECO:0000313" key="3">
    <source>
        <dbReference type="EMBL" id="KJA21867.1"/>
    </source>
</evidence>
<protein>
    <submittedName>
        <fullName evidence="3">Uncharacterized protein</fullName>
    </submittedName>
</protein>
<proteinExistence type="predicted"/>
<evidence type="ECO:0000256" key="1">
    <source>
        <dbReference type="SAM" id="MobiDB-lite"/>
    </source>
</evidence>
<accession>A0A0D2L4S9</accession>
<feature type="compositionally biased region" description="Basic and acidic residues" evidence="1">
    <location>
        <begin position="42"/>
        <end position="51"/>
    </location>
</feature>
<keyword evidence="2" id="KW-0732">Signal</keyword>
<name>A0A0D2L4S9_HYPSF</name>
<dbReference type="Proteomes" id="UP000054270">
    <property type="component" value="Unassembled WGS sequence"/>
</dbReference>
<gene>
    <name evidence="3" type="ORF">HYPSUDRAFT_41509</name>
</gene>
<reference evidence="4" key="1">
    <citation type="submission" date="2014-04" db="EMBL/GenBank/DDBJ databases">
        <title>Evolutionary Origins and Diversification of the Mycorrhizal Mutualists.</title>
        <authorList>
            <consortium name="DOE Joint Genome Institute"/>
            <consortium name="Mycorrhizal Genomics Consortium"/>
            <person name="Kohler A."/>
            <person name="Kuo A."/>
            <person name="Nagy L.G."/>
            <person name="Floudas D."/>
            <person name="Copeland A."/>
            <person name="Barry K.W."/>
            <person name="Cichocki N."/>
            <person name="Veneault-Fourrey C."/>
            <person name="LaButti K."/>
            <person name="Lindquist E.A."/>
            <person name="Lipzen A."/>
            <person name="Lundell T."/>
            <person name="Morin E."/>
            <person name="Murat C."/>
            <person name="Riley R."/>
            <person name="Ohm R."/>
            <person name="Sun H."/>
            <person name="Tunlid A."/>
            <person name="Henrissat B."/>
            <person name="Grigoriev I.V."/>
            <person name="Hibbett D.S."/>
            <person name="Martin F."/>
        </authorList>
    </citation>
    <scope>NUCLEOTIDE SEQUENCE [LARGE SCALE GENOMIC DNA]</scope>
    <source>
        <strain evidence="4">FD-334 SS-4</strain>
    </source>
</reference>